<keyword evidence="2" id="KW-1185">Reference proteome</keyword>
<protein>
    <submittedName>
        <fullName evidence="1">Uncharacterized protein</fullName>
    </submittedName>
</protein>
<gene>
    <name evidence="1" type="ORF">TCM_006870</name>
</gene>
<proteinExistence type="predicted"/>
<dbReference type="AlphaFoldDB" id="A0A061DYY6"/>
<evidence type="ECO:0000313" key="1">
    <source>
        <dbReference type="EMBL" id="EOX97999.1"/>
    </source>
</evidence>
<dbReference type="EMBL" id="CM001880">
    <property type="protein sequence ID" value="EOX97999.1"/>
    <property type="molecule type" value="Genomic_DNA"/>
</dbReference>
<dbReference type="Proteomes" id="UP000026915">
    <property type="component" value="Chromosome 2"/>
</dbReference>
<dbReference type="InParanoid" id="A0A061DYY6"/>
<dbReference type="Gramene" id="EOX97999">
    <property type="protein sequence ID" value="EOX97999"/>
    <property type="gene ID" value="TCM_006870"/>
</dbReference>
<evidence type="ECO:0000313" key="2">
    <source>
        <dbReference type="Proteomes" id="UP000026915"/>
    </source>
</evidence>
<dbReference type="HOGENOM" id="CLU_2676044_0_0_1"/>
<name>A0A061DYY6_THECC</name>
<organism evidence="1 2">
    <name type="scientific">Theobroma cacao</name>
    <name type="common">Cacao</name>
    <name type="synonym">Cocoa</name>
    <dbReference type="NCBI Taxonomy" id="3641"/>
    <lineage>
        <taxon>Eukaryota</taxon>
        <taxon>Viridiplantae</taxon>
        <taxon>Streptophyta</taxon>
        <taxon>Embryophyta</taxon>
        <taxon>Tracheophyta</taxon>
        <taxon>Spermatophyta</taxon>
        <taxon>Magnoliopsida</taxon>
        <taxon>eudicotyledons</taxon>
        <taxon>Gunneridae</taxon>
        <taxon>Pentapetalae</taxon>
        <taxon>rosids</taxon>
        <taxon>malvids</taxon>
        <taxon>Malvales</taxon>
        <taxon>Malvaceae</taxon>
        <taxon>Byttnerioideae</taxon>
        <taxon>Theobroma</taxon>
    </lineage>
</organism>
<accession>A0A061DYY6</accession>
<reference evidence="1 2" key="1">
    <citation type="journal article" date="2013" name="Genome Biol.">
        <title>The genome sequence of the most widely cultivated cacao type and its use to identify candidate genes regulating pod color.</title>
        <authorList>
            <person name="Motamayor J.C."/>
            <person name="Mockaitis K."/>
            <person name="Schmutz J."/>
            <person name="Haiminen N."/>
            <person name="Iii D.L."/>
            <person name="Cornejo O."/>
            <person name="Findley S.D."/>
            <person name="Zheng P."/>
            <person name="Utro F."/>
            <person name="Royaert S."/>
            <person name="Saski C."/>
            <person name="Jenkins J."/>
            <person name="Podicheti R."/>
            <person name="Zhao M."/>
            <person name="Scheffler B.E."/>
            <person name="Stack J.C."/>
            <person name="Feltus F.A."/>
            <person name="Mustiga G.M."/>
            <person name="Amores F."/>
            <person name="Phillips W."/>
            <person name="Marelli J.P."/>
            <person name="May G.D."/>
            <person name="Shapiro H."/>
            <person name="Ma J."/>
            <person name="Bustamante C.D."/>
            <person name="Schnell R.J."/>
            <person name="Main D."/>
            <person name="Gilbert D."/>
            <person name="Parida L."/>
            <person name="Kuhn D.N."/>
        </authorList>
    </citation>
    <scope>NUCLEOTIDE SEQUENCE [LARGE SCALE GENOMIC DNA]</scope>
    <source>
        <strain evidence="2">cv. Matina 1-6</strain>
    </source>
</reference>
<sequence>MTKAIPALLKQRITTKGLKLKFDASDINMDKSGQECYTTVEVAALAGTTEGCLHLHCIYLFLESQEPQLSFIFKP</sequence>